<gene>
    <name evidence="1" type="ORF">HER27_003010</name>
</gene>
<dbReference type="Proteomes" id="UP000540266">
    <property type="component" value="Chromosome"/>
</dbReference>
<dbReference type="RefSeq" id="WP_157050089.1">
    <property type="nucleotide sequence ID" value="NZ_CP013532.1"/>
</dbReference>
<reference evidence="1 2" key="1">
    <citation type="submission" date="2020-11" db="EMBL/GenBank/DDBJ databases">
        <title>Indigenous Rhizobia Nodulating Common beans in Western Kenya.</title>
        <authorList>
            <person name="Wekesa C.S."/>
            <person name="Oelmueller R."/>
            <person name="Furch A.C."/>
        </authorList>
    </citation>
    <scope>NUCLEOTIDE SEQUENCE [LARGE SCALE GENOMIC DNA]</scope>
    <source>
        <strain evidence="2">BS3</strain>
    </source>
</reference>
<dbReference type="EMBL" id="CP064931">
    <property type="protein sequence ID" value="QPK09555.1"/>
    <property type="molecule type" value="Genomic_DNA"/>
</dbReference>
<accession>A0A7X6F0W0</accession>
<dbReference type="AlphaFoldDB" id="A0A7X6F0W0"/>
<protein>
    <submittedName>
        <fullName evidence="1">Uncharacterized protein</fullName>
    </submittedName>
</protein>
<evidence type="ECO:0000313" key="2">
    <source>
        <dbReference type="Proteomes" id="UP000540266"/>
    </source>
</evidence>
<sequence>MRHHDLPAVGGRVTCQQKGGAGPPLQAVLNVQTMIKCAEKRVIAVMDRIPDCNQKPSIGMIQVRKDFLGNIVERVDGVELHLKRAINIIDCFLPIDSEIAAKSIFRSPNMRMAFARLLIAPSMTLLSLKVPPSVDRFAHWHLMPK</sequence>
<name>A0A7X6F0W0_9HYPH</name>
<organism evidence="1 2">
    <name type="scientific">Rhizobium phaseoli</name>
    <dbReference type="NCBI Taxonomy" id="396"/>
    <lineage>
        <taxon>Bacteria</taxon>
        <taxon>Pseudomonadati</taxon>
        <taxon>Pseudomonadota</taxon>
        <taxon>Alphaproteobacteria</taxon>
        <taxon>Hyphomicrobiales</taxon>
        <taxon>Rhizobiaceae</taxon>
        <taxon>Rhizobium/Agrobacterium group</taxon>
        <taxon>Rhizobium</taxon>
    </lineage>
</organism>
<evidence type="ECO:0000313" key="1">
    <source>
        <dbReference type="EMBL" id="QPK09555.1"/>
    </source>
</evidence>
<dbReference type="GeneID" id="45961791"/>
<proteinExistence type="predicted"/>